<comment type="subcellular location">
    <subcellularLocation>
        <location evidence="1">Mitochondrion outer membrane</location>
        <topology evidence="1">Single-pass membrane protein</topology>
    </subcellularLocation>
</comment>
<evidence type="ECO:0000256" key="3">
    <source>
        <dbReference type="ARBA" id="ARBA00016229"/>
    </source>
</evidence>
<organism evidence="15 17">
    <name type="scientific">Dracunculus medinensis</name>
    <name type="common">Guinea worm</name>
    <dbReference type="NCBI Taxonomy" id="318479"/>
    <lineage>
        <taxon>Eukaryota</taxon>
        <taxon>Metazoa</taxon>
        <taxon>Ecdysozoa</taxon>
        <taxon>Nematoda</taxon>
        <taxon>Chromadorea</taxon>
        <taxon>Rhabditida</taxon>
        <taxon>Spirurina</taxon>
        <taxon>Dracunculoidea</taxon>
        <taxon>Dracunculidae</taxon>
        <taxon>Dracunculus</taxon>
    </lineage>
</organism>
<feature type="transmembrane region" description="Helical" evidence="13">
    <location>
        <begin position="53"/>
        <end position="79"/>
    </location>
</feature>
<dbReference type="Proteomes" id="UP000274756">
    <property type="component" value="Unassembled WGS sequence"/>
</dbReference>
<dbReference type="GO" id="GO:0006886">
    <property type="term" value="P:intracellular protein transport"/>
    <property type="evidence" value="ECO:0007669"/>
    <property type="project" value="InterPro"/>
</dbReference>
<keyword evidence="16" id="KW-1185">Reference proteome</keyword>
<dbReference type="EMBL" id="UYYG01000133">
    <property type="protein sequence ID" value="VDN53464.1"/>
    <property type="molecule type" value="Genomic_DNA"/>
</dbReference>
<evidence type="ECO:0000256" key="1">
    <source>
        <dbReference type="ARBA" id="ARBA00004572"/>
    </source>
</evidence>
<evidence type="ECO:0000256" key="9">
    <source>
        <dbReference type="ARBA" id="ARBA00023010"/>
    </source>
</evidence>
<evidence type="ECO:0000313" key="14">
    <source>
        <dbReference type="EMBL" id="VDN53464.1"/>
    </source>
</evidence>
<evidence type="ECO:0000256" key="6">
    <source>
        <dbReference type="ARBA" id="ARBA00022787"/>
    </source>
</evidence>
<keyword evidence="8 13" id="KW-1133">Transmembrane helix</keyword>
<name>A0A0N4UPE3_DRAME</name>
<keyword evidence="11 13" id="KW-0472">Membrane</keyword>
<evidence type="ECO:0000256" key="13">
    <source>
        <dbReference type="SAM" id="Phobius"/>
    </source>
</evidence>
<dbReference type="OrthoDB" id="10016939at2759"/>
<evidence type="ECO:0000256" key="8">
    <source>
        <dbReference type="ARBA" id="ARBA00022989"/>
    </source>
</evidence>
<dbReference type="PANTHER" id="PTHR12504">
    <property type="entry name" value="MITOCHONDRIAL IMPORT RECEPTOR SUBUNIT TOM22"/>
    <property type="match status" value="1"/>
</dbReference>
<proteinExistence type="inferred from homology"/>
<reference evidence="14 16" key="2">
    <citation type="submission" date="2018-11" db="EMBL/GenBank/DDBJ databases">
        <authorList>
            <consortium name="Pathogen Informatics"/>
        </authorList>
    </citation>
    <scope>NUCLEOTIDE SEQUENCE [LARGE SCALE GENOMIC DNA]</scope>
</reference>
<dbReference type="PANTHER" id="PTHR12504:SF0">
    <property type="entry name" value="MITOCHONDRIAL IMPORT RECEPTOR SUBUNIT TOM22 HOMOLOG"/>
    <property type="match status" value="1"/>
</dbReference>
<evidence type="ECO:0000256" key="12">
    <source>
        <dbReference type="ARBA" id="ARBA00023170"/>
    </source>
</evidence>
<evidence type="ECO:0000256" key="4">
    <source>
        <dbReference type="ARBA" id="ARBA00022448"/>
    </source>
</evidence>
<keyword evidence="12" id="KW-0675">Receptor</keyword>
<gene>
    <name evidence="14" type="ORF">DME_LOCUS3437</name>
</gene>
<sequence length="111" mass="12838">MSEGDIWDSIPDDELEETIMERLWGLREMFPESFRSRVDYSVRLGIWATQMGFVLFSLLRSIVWIGATTGLVMCVPYMIEKERAEMEKTQIEQQKKLLLGPTSSSLKSKQS</sequence>
<comment type="similarity">
    <text evidence="2">Belongs to the Tom22 family.</text>
</comment>
<reference evidence="17" key="1">
    <citation type="submission" date="2017-02" db="UniProtKB">
        <authorList>
            <consortium name="WormBaseParasite"/>
        </authorList>
    </citation>
    <scope>IDENTIFICATION</scope>
</reference>
<dbReference type="CDD" id="cd22884">
    <property type="entry name" value="TOM22"/>
    <property type="match status" value="1"/>
</dbReference>
<dbReference type="STRING" id="318479.A0A0N4UPE3"/>
<evidence type="ECO:0000313" key="17">
    <source>
        <dbReference type="WBParaSite" id="DME_0000982401-mRNA-1"/>
    </source>
</evidence>
<keyword evidence="7" id="KW-0653">Protein transport</keyword>
<evidence type="ECO:0000313" key="15">
    <source>
        <dbReference type="Proteomes" id="UP000038040"/>
    </source>
</evidence>
<evidence type="ECO:0000256" key="10">
    <source>
        <dbReference type="ARBA" id="ARBA00023128"/>
    </source>
</evidence>
<evidence type="ECO:0000256" key="2">
    <source>
        <dbReference type="ARBA" id="ARBA00009874"/>
    </source>
</evidence>
<evidence type="ECO:0000313" key="16">
    <source>
        <dbReference type="Proteomes" id="UP000274756"/>
    </source>
</evidence>
<dbReference type="WBParaSite" id="DME_0000982401-mRNA-1">
    <property type="protein sequence ID" value="DME_0000982401-mRNA-1"/>
    <property type="gene ID" value="DME_0000982401"/>
</dbReference>
<keyword evidence="4" id="KW-0813">Transport</keyword>
<evidence type="ECO:0000256" key="11">
    <source>
        <dbReference type="ARBA" id="ARBA00023136"/>
    </source>
</evidence>
<accession>A0A0N4UPE3</accession>
<keyword evidence="9" id="KW-0811">Translocation</keyword>
<keyword evidence="6" id="KW-1000">Mitochondrion outer membrane</keyword>
<evidence type="ECO:0000256" key="5">
    <source>
        <dbReference type="ARBA" id="ARBA00022692"/>
    </source>
</evidence>
<dbReference type="Proteomes" id="UP000038040">
    <property type="component" value="Unplaced"/>
</dbReference>
<keyword evidence="10" id="KW-0496">Mitochondrion</keyword>
<dbReference type="AlphaFoldDB" id="A0A0N4UPE3"/>
<dbReference type="InterPro" id="IPR005683">
    <property type="entry name" value="Tom22"/>
</dbReference>
<dbReference type="Pfam" id="PF04281">
    <property type="entry name" value="Tom22"/>
    <property type="match status" value="1"/>
</dbReference>
<dbReference type="GO" id="GO:0005741">
    <property type="term" value="C:mitochondrial outer membrane"/>
    <property type="evidence" value="ECO:0007669"/>
    <property type="project" value="UniProtKB-SubCell"/>
</dbReference>
<evidence type="ECO:0000256" key="7">
    <source>
        <dbReference type="ARBA" id="ARBA00022927"/>
    </source>
</evidence>
<protein>
    <recommendedName>
        <fullName evidence="3">Mitochondrial import receptor subunit TOM22 homolog</fullName>
    </recommendedName>
</protein>
<keyword evidence="5 13" id="KW-0812">Transmembrane</keyword>